<evidence type="ECO:0000313" key="2">
    <source>
        <dbReference type="Proteomes" id="UP000011991"/>
    </source>
</evidence>
<gene>
    <name evidence="1" type="ORF">RMSM_02586</name>
</gene>
<protein>
    <submittedName>
        <fullName evidence="1">Uncharacterized protein</fullName>
    </submittedName>
</protein>
<organism evidence="1 2">
    <name type="scientific">Rhodopirellula maiorica SM1</name>
    <dbReference type="NCBI Taxonomy" id="1265738"/>
    <lineage>
        <taxon>Bacteria</taxon>
        <taxon>Pseudomonadati</taxon>
        <taxon>Planctomycetota</taxon>
        <taxon>Planctomycetia</taxon>
        <taxon>Pirellulales</taxon>
        <taxon>Pirellulaceae</taxon>
        <taxon>Novipirellula</taxon>
    </lineage>
</organism>
<keyword evidence="2" id="KW-1185">Reference proteome</keyword>
<dbReference type="PATRIC" id="fig|1265738.3.peg.2601"/>
<name>M5RMD1_9BACT</name>
<reference evidence="1 2" key="1">
    <citation type="journal article" date="2013" name="Mar. Genomics">
        <title>Expression of sulfatases in Rhodopirellula baltica and the diversity of sulfatases in the genus Rhodopirellula.</title>
        <authorList>
            <person name="Wegner C.E."/>
            <person name="Richter-Heitmann T."/>
            <person name="Klindworth A."/>
            <person name="Klockow C."/>
            <person name="Richter M."/>
            <person name="Achstetter T."/>
            <person name="Glockner F.O."/>
            <person name="Harder J."/>
        </authorList>
    </citation>
    <scope>NUCLEOTIDE SEQUENCE [LARGE SCALE GENOMIC DNA]</scope>
    <source>
        <strain evidence="1 2">SM1</strain>
    </source>
</reference>
<comment type="caution">
    <text evidence="1">The sequence shown here is derived from an EMBL/GenBank/DDBJ whole genome shotgun (WGS) entry which is preliminary data.</text>
</comment>
<dbReference type="AlphaFoldDB" id="M5RMD1"/>
<proteinExistence type="predicted"/>
<dbReference type="EMBL" id="ANOG01000365">
    <property type="protein sequence ID" value="EMI20483.1"/>
    <property type="molecule type" value="Genomic_DNA"/>
</dbReference>
<sequence>MLHGMAPPLNCDDRSSDVECHSVAVFADIGPSGLHFVRVGSNEQSL</sequence>
<dbReference type="Proteomes" id="UP000011991">
    <property type="component" value="Unassembled WGS sequence"/>
</dbReference>
<accession>M5RMD1</accession>
<evidence type="ECO:0000313" key="1">
    <source>
        <dbReference type="EMBL" id="EMI20483.1"/>
    </source>
</evidence>